<evidence type="ECO:0000256" key="9">
    <source>
        <dbReference type="RuleBase" id="RU003357"/>
    </source>
</evidence>
<dbReference type="Gene3D" id="2.170.130.10">
    <property type="entry name" value="TonB-dependent receptor, plug domain"/>
    <property type="match status" value="1"/>
</dbReference>
<keyword evidence="10" id="KW-0732">Signal</keyword>
<keyword evidence="14" id="KW-1185">Reference proteome</keyword>
<dbReference type="Proteomes" id="UP001597237">
    <property type="component" value="Unassembled WGS sequence"/>
</dbReference>
<evidence type="ECO:0000256" key="1">
    <source>
        <dbReference type="ARBA" id="ARBA00004571"/>
    </source>
</evidence>
<dbReference type="Pfam" id="PF07715">
    <property type="entry name" value="Plug"/>
    <property type="match status" value="1"/>
</dbReference>
<keyword evidence="4 8" id="KW-0812">Transmembrane</keyword>
<dbReference type="InterPro" id="IPR036942">
    <property type="entry name" value="Beta-barrel_TonB_sf"/>
</dbReference>
<comment type="subcellular location">
    <subcellularLocation>
        <location evidence="1 8">Cell outer membrane</location>
        <topology evidence="1 8">Multi-pass membrane protein</topology>
    </subcellularLocation>
</comment>
<dbReference type="Pfam" id="PF00593">
    <property type="entry name" value="TonB_dep_Rec_b-barrel"/>
    <property type="match status" value="1"/>
</dbReference>
<dbReference type="RefSeq" id="WP_377282917.1">
    <property type="nucleotide sequence ID" value="NZ_JBHRSI010000008.1"/>
</dbReference>
<protein>
    <submittedName>
        <fullName evidence="13">TonB-dependent receptor domain-containing protein</fullName>
    </submittedName>
</protein>
<dbReference type="PANTHER" id="PTHR47234:SF2">
    <property type="entry name" value="TONB-DEPENDENT RECEPTOR"/>
    <property type="match status" value="1"/>
</dbReference>
<dbReference type="PROSITE" id="PS52016">
    <property type="entry name" value="TONB_DEPENDENT_REC_3"/>
    <property type="match status" value="1"/>
</dbReference>
<evidence type="ECO:0000256" key="3">
    <source>
        <dbReference type="ARBA" id="ARBA00022452"/>
    </source>
</evidence>
<feature type="domain" description="TonB-dependent receptor plug" evidence="12">
    <location>
        <begin position="48"/>
        <end position="164"/>
    </location>
</feature>
<evidence type="ECO:0000313" key="13">
    <source>
        <dbReference type="EMBL" id="MFD1783891.1"/>
    </source>
</evidence>
<keyword evidence="5 9" id="KW-0798">TonB box</keyword>
<keyword evidence="2 8" id="KW-0813">Transport</keyword>
<gene>
    <name evidence="13" type="ORF">ACFSC0_10850</name>
</gene>
<dbReference type="InterPro" id="IPR037066">
    <property type="entry name" value="Plug_dom_sf"/>
</dbReference>
<dbReference type="InterPro" id="IPR039426">
    <property type="entry name" value="TonB-dep_rcpt-like"/>
</dbReference>
<comment type="caution">
    <text evidence="13">The sequence shown here is derived from an EMBL/GenBank/DDBJ whole genome shotgun (WGS) entry which is preliminary data.</text>
</comment>
<name>A0ABW4N1M5_9CAUL</name>
<evidence type="ECO:0000256" key="6">
    <source>
        <dbReference type="ARBA" id="ARBA00023136"/>
    </source>
</evidence>
<dbReference type="Gene3D" id="2.40.170.20">
    <property type="entry name" value="TonB-dependent receptor, beta-barrel domain"/>
    <property type="match status" value="1"/>
</dbReference>
<evidence type="ECO:0000256" key="7">
    <source>
        <dbReference type="ARBA" id="ARBA00023237"/>
    </source>
</evidence>
<evidence type="ECO:0000256" key="4">
    <source>
        <dbReference type="ARBA" id="ARBA00022692"/>
    </source>
</evidence>
<feature type="chain" id="PRO_5045458284" evidence="10">
    <location>
        <begin position="28"/>
        <end position="1063"/>
    </location>
</feature>
<evidence type="ECO:0000259" key="12">
    <source>
        <dbReference type="Pfam" id="PF07715"/>
    </source>
</evidence>
<evidence type="ECO:0000256" key="2">
    <source>
        <dbReference type="ARBA" id="ARBA00022448"/>
    </source>
</evidence>
<evidence type="ECO:0000256" key="10">
    <source>
        <dbReference type="SAM" id="SignalP"/>
    </source>
</evidence>
<evidence type="ECO:0000313" key="14">
    <source>
        <dbReference type="Proteomes" id="UP001597237"/>
    </source>
</evidence>
<dbReference type="SUPFAM" id="SSF56935">
    <property type="entry name" value="Porins"/>
    <property type="match status" value="1"/>
</dbReference>
<proteinExistence type="inferred from homology"/>
<feature type="signal peptide" evidence="10">
    <location>
        <begin position="1"/>
        <end position="27"/>
    </location>
</feature>
<keyword evidence="7 8" id="KW-0998">Cell outer membrane</keyword>
<keyword evidence="3 8" id="KW-1134">Transmembrane beta strand</keyword>
<keyword evidence="13" id="KW-0675">Receptor</keyword>
<sequence length="1063" mass="114407">MRKGRYFCSGSALAVVASFVLAGQASAQADNTVEEVIVTGSFIAGTPEDAALPVDVVNAQELEKRGTPTMVQLIKTIPSSGAVIGENNRFGAGNGTATINLRNLNSAVTGARTLVLFNGRRVASTTRSLGSVDINSFPAGAIGRVEVLKSGAAATYGSDAIGGVVNFITRRDVDGFELNGTYQFIDGSDGDWNVNGLWGYSGERGNVMLYAGYRARSQLSIFERDWAARTGPAGYLENPLGGWAGTGNPGLYNTYVPTVTTGGVTVNIPPPQGNPNTGFTFANFSGSLMDIGCGANGGAPYALTTAIVSPTACNFQYTVYDNLVENENHYTLYGEVNFDITEDITFHAEALWNRNQTPQQHWALTGPNQYPTPLIASGASPGGGTSPYPATGTSEQSRFYIPPNNPGLQALIAQVNAATCSGPVLPYGVDAATCAVGLATARSQIVNAGTYGVTASQTAWRPVGFAGAAHEADKHSHYSYNTDTWRIVGGFKGTFWRDIGFDASMTFQEIDYRYNLEDTSVTRLQLGLRGFGSRSGDPNQCTPEETAGFTQNAGNAALGCYWFNPFTNAMEQSLSQVPPNPYYVGSSSTIPGLNEAVANRAALLDWMVEKQFQTNTTRLFVADLIFNGDTGRNLWGEDTIAWAAGVQYRYDRQIEQPDDLYSTQATPCVDSPPFGDGIPTCPATGTGPFLFNANNSPLDVSREIFGAFAEVRFPITDNLEVTLAGRYEEYIGQGDTFNPKLSARWQINDWFAIRGAVGSTYRAPLASITTNDFDRGLTNASGTYRANDLYGNPNLEPETADTFDFGVIATIGGFSATVDYWQFDFTDPLTSEATADLINLAMPTAGGCGPAAVLSRLTLTSPCDPAASGTANRAKILSYRTQYINGGAIETSGIDFQANMDFGDVLWGRLQAGFDGTWLLKFDESPYEIEGVPTASGKIDRVGKFRASLFTGYNQLRANAYVNWSRDIHNVRWQVRHISSTVHSEALAISLARNVGSTEKIDEYWQHDITYTGEMPWDTTLTLGVQNIFDTDPPFAIGTQYNYDPGSGNPLGRVFVVGLKKRF</sequence>
<evidence type="ECO:0000256" key="5">
    <source>
        <dbReference type="ARBA" id="ARBA00023077"/>
    </source>
</evidence>
<accession>A0ABW4N1M5</accession>
<comment type="similarity">
    <text evidence="8 9">Belongs to the TonB-dependent receptor family.</text>
</comment>
<reference evidence="14" key="1">
    <citation type="journal article" date="2019" name="Int. J. Syst. Evol. Microbiol.">
        <title>The Global Catalogue of Microorganisms (GCM) 10K type strain sequencing project: providing services to taxonomists for standard genome sequencing and annotation.</title>
        <authorList>
            <consortium name="The Broad Institute Genomics Platform"/>
            <consortium name="The Broad Institute Genome Sequencing Center for Infectious Disease"/>
            <person name="Wu L."/>
            <person name="Ma J."/>
        </authorList>
    </citation>
    <scope>NUCLEOTIDE SEQUENCE [LARGE SCALE GENOMIC DNA]</scope>
    <source>
        <strain evidence="14">DFY28</strain>
    </source>
</reference>
<evidence type="ECO:0000256" key="8">
    <source>
        <dbReference type="PROSITE-ProRule" id="PRU01360"/>
    </source>
</evidence>
<feature type="domain" description="TonB-dependent receptor-like beta-barrel" evidence="11">
    <location>
        <begin position="477"/>
        <end position="1028"/>
    </location>
</feature>
<evidence type="ECO:0000259" key="11">
    <source>
        <dbReference type="Pfam" id="PF00593"/>
    </source>
</evidence>
<dbReference type="EMBL" id="JBHUEY010000001">
    <property type="protein sequence ID" value="MFD1783891.1"/>
    <property type="molecule type" value="Genomic_DNA"/>
</dbReference>
<dbReference type="InterPro" id="IPR000531">
    <property type="entry name" value="Beta-barrel_TonB"/>
</dbReference>
<keyword evidence="6 8" id="KW-0472">Membrane</keyword>
<dbReference type="InterPro" id="IPR012910">
    <property type="entry name" value="Plug_dom"/>
</dbReference>
<dbReference type="PANTHER" id="PTHR47234">
    <property type="match status" value="1"/>
</dbReference>
<organism evidence="13 14">
    <name type="scientific">Phenylobacterium terrae</name>
    <dbReference type="NCBI Taxonomy" id="2665495"/>
    <lineage>
        <taxon>Bacteria</taxon>
        <taxon>Pseudomonadati</taxon>
        <taxon>Pseudomonadota</taxon>
        <taxon>Alphaproteobacteria</taxon>
        <taxon>Caulobacterales</taxon>
        <taxon>Caulobacteraceae</taxon>
        <taxon>Phenylobacterium</taxon>
    </lineage>
</organism>